<dbReference type="Pfam" id="PF09694">
    <property type="entry name" value="Gcw_chp"/>
    <property type="match status" value="1"/>
</dbReference>
<dbReference type="OrthoDB" id="9793561at2"/>
<evidence type="ECO:0000256" key="1">
    <source>
        <dbReference type="SAM" id="SignalP"/>
    </source>
</evidence>
<accession>A0A916YEY6</accession>
<evidence type="ECO:0008006" key="4">
    <source>
        <dbReference type="Google" id="ProtNLM"/>
    </source>
</evidence>
<evidence type="ECO:0000313" key="3">
    <source>
        <dbReference type="Proteomes" id="UP000598997"/>
    </source>
</evidence>
<reference evidence="2 3" key="1">
    <citation type="journal article" date="2014" name="Int. J. Syst. Evol. Microbiol.">
        <title>Complete genome sequence of Corynebacterium casei LMG S-19264T (=DSM 44701T), isolated from a smear-ripened cheese.</title>
        <authorList>
            <consortium name="US DOE Joint Genome Institute (JGI-PGF)"/>
            <person name="Walter F."/>
            <person name="Albersmeier A."/>
            <person name="Kalinowski J."/>
            <person name="Ruckert C."/>
        </authorList>
    </citation>
    <scope>NUCLEOTIDE SEQUENCE [LARGE SCALE GENOMIC DNA]</scope>
    <source>
        <strain evidence="2 3">CGMCC 1.15358</strain>
    </source>
</reference>
<comment type="caution">
    <text evidence="2">The sequence shown here is derived from an EMBL/GenBank/DDBJ whole genome shotgun (WGS) entry which is preliminary data.</text>
</comment>
<dbReference type="NCBIfam" id="TIGR02001">
    <property type="entry name" value="gcw_chp"/>
    <property type="match status" value="1"/>
</dbReference>
<dbReference type="Proteomes" id="UP000598997">
    <property type="component" value="Unassembled WGS sequence"/>
</dbReference>
<keyword evidence="3" id="KW-1185">Reference proteome</keyword>
<sequence>MTVSFRSLFAATVLAGTALTAAPAMAQDESDISVSANVAMVSDYRFRGVSFSDEDFAVQGGVDIGHSSGFYVGAWASSLEDGDFGSTELDLYAGYSAALTDSLSFDVGMLYYIYPNASDVDDFASDYLEPYASVTGAVGPAEVTVGVAYAFDQAALGDQDNLYLYTDVGFGIPETPVSFTGHLGYTDGVLAPSADGTAFDWSVGGSVGFMGLDLGLSYIGVEGPDVHGIDDTIVASLSASF</sequence>
<protein>
    <recommendedName>
        <fullName evidence="4">Porin</fullName>
    </recommendedName>
</protein>
<gene>
    <name evidence="2" type="ORF">GCM10010989_15190</name>
</gene>
<keyword evidence="1" id="KW-0732">Signal</keyword>
<proteinExistence type="predicted"/>
<name>A0A916YEY6_9SPHN</name>
<dbReference type="EMBL" id="BMIO01000004">
    <property type="protein sequence ID" value="GGD42164.1"/>
    <property type="molecule type" value="Genomic_DNA"/>
</dbReference>
<dbReference type="AlphaFoldDB" id="A0A916YEY6"/>
<evidence type="ECO:0000313" key="2">
    <source>
        <dbReference type="EMBL" id="GGD42164.1"/>
    </source>
</evidence>
<dbReference type="RefSeq" id="WP_066766425.1">
    <property type="nucleotide sequence ID" value="NZ_BMIO01000004.1"/>
</dbReference>
<feature type="signal peptide" evidence="1">
    <location>
        <begin position="1"/>
        <end position="26"/>
    </location>
</feature>
<organism evidence="2 3">
    <name type="scientific">Croceicoccus pelagius</name>
    <dbReference type="NCBI Taxonomy" id="1703341"/>
    <lineage>
        <taxon>Bacteria</taxon>
        <taxon>Pseudomonadati</taxon>
        <taxon>Pseudomonadota</taxon>
        <taxon>Alphaproteobacteria</taxon>
        <taxon>Sphingomonadales</taxon>
        <taxon>Erythrobacteraceae</taxon>
        <taxon>Croceicoccus</taxon>
    </lineage>
</organism>
<dbReference type="InterPro" id="IPR010239">
    <property type="entry name" value="CHP02001"/>
</dbReference>
<feature type="chain" id="PRO_5036903384" description="Porin" evidence="1">
    <location>
        <begin position="27"/>
        <end position="241"/>
    </location>
</feature>